<dbReference type="RefSeq" id="WP_171188880.1">
    <property type="nucleotide sequence ID" value="NZ_WTPX01000124.1"/>
</dbReference>
<dbReference type="Proteomes" id="UP000609651">
    <property type="component" value="Unassembled WGS sequence"/>
</dbReference>
<dbReference type="Pfam" id="PF07332">
    <property type="entry name" value="Phage_holin_3_6"/>
    <property type="match status" value="1"/>
</dbReference>
<proteinExistence type="predicted"/>
<name>A0ABX1VH23_9PLAN</name>
<feature type="transmembrane region" description="Helical" evidence="1">
    <location>
        <begin position="83"/>
        <end position="106"/>
    </location>
</feature>
<keyword evidence="3" id="KW-1185">Reference proteome</keyword>
<reference evidence="2 3" key="1">
    <citation type="journal article" date="2020" name="Syst. Appl. Microbiol.">
        <title>Alienimonas chondri sp. nov., a novel planctomycete isolated from the biofilm of the red alga Chondrus crispus.</title>
        <authorList>
            <person name="Vitorino I."/>
            <person name="Albuquerque L."/>
            <person name="Wiegand S."/>
            <person name="Kallscheuer N."/>
            <person name="da Costa M.S."/>
            <person name="Lobo-da-Cunha A."/>
            <person name="Jogler C."/>
            <person name="Lage O.M."/>
        </authorList>
    </citation>
    <scope>NUCLEOTIDE SEQUENCE [LARGE SCALE GENOMIC DNA]</scope>
    <source>
        <strain evidence="2 3">LzC2</strain>
    </source>
</reference>
<comment type="caution">
    <text evidence="2">The sequence shown here is derived from an EMBL/GenBank/DDBJ whole genome shotgun (WGS) entry which is preliminary data.</text>
</comment>
<keyword evidence="1" id="KW-0472">Membrane</keyword>
<keyword evidence="1" id="KW-1133">Transmembrane helix</keyword>
<evidence type="ECO:0000313" key="2">
    <source>
        <dbReference type="EMBL" id="NNJ27142.1"/>
    </source>
</evidence>
<dbReference type="EMBL" id="WTPX01000124">
    <property type="protein sequence ID" value="NNJ27142.1"/>
    <property type="molecule type" value="Genomic_DNA"/>
</dbReference>
<evidence type="ECO:0000313" key="3">
    <source>
        <dbReference type="Proteomes" id="UP000609651"/>
    </source>
</evidence>
<accession>A0ABX1VH23</accession>
<evidence type="ECO:0000256" key="1">
    <source>
        <dbReference type="SAM" id="Phobius"/>
    </source>
</evidence>
<evidence type="ECO:0008006" key="4">
    <source>
        <dbReference type="Google" id="ProtNLM"/>
    </source>
</evidence>
<keyword evidence="1" id="KW-0812">Transmembrane</keyword>
<protein>
    <recommendedName>
        <fullName evidence="4">Phage holin family protein</fullName>
    </recommendedName>
</protein>
<sequence length="153" mass="15374">MFTNGRPPLPPVELGRSGQALLSDLTELGELQAKLLAADAKSAANRSVLSLALVAIGVVLAASGLPVLLVAAGYGLVAAGLPAWAAFLIAAGVGFAIGGLTAWLGLKGLMRAAGTFSRSGDAFSANLRWVKASLSGGRSEPQRPSVNGPTSPR</sequence>
<feature type="transmembrane region" description="Helical" evidence="1">
    <location>
        <begin position="51"/>
        <end position="77"/>
    </location>
</feature>
<organism evidence="2 3">
    <name type="scientific">Alienimonas chondri</name>
    <dbReference type="NCBI Taxonomy" id="2681879"/>
    <lineage>
        <taxon>Bacteria</taxon>
        <taxon>Pseudomonadati</taxon>
        <taxon>Planctomycetota</taxon>
        <taxon>Planctomycetia</taxon>
        <taxon>Planctomycetales</taxon>
        <taxon>Planctomycetaceae</taxon>
        <taxon>Alienimonas</taxon>
    </lineage>
</organism>
<dbReference type="InterPro" id="IPR009937">
    <property type="entry name" value="Phage_holin_3_6"/>
</dbReference>
<gene>
    <name evidence="2" type="ORF">LzC2_32420</name>
</gene>